<evidence type="ECO:0000256" key="3">
    <source>
        <dbReference type="ARBA" id="ARBA00022884"/>
    </source>
</evidence>
<feature type="domain" description="KH type-2" evidence="9">
    <location>
        <begin position="38"/>
        <end position="118"/>
    </location>
</feature>
<evidence type="ECO:0000256" key="2">
    <source>
        <dbReference type="ARBA" id="ARBA00022730"/>
    </source>
</evidence>
<dbReference type="InterPro" id="IPR001351">
    <property type="entry name" value="Ribosomal_uS3_C"/>
</dbReference>
<dbReference type="Gene3D" id="3.30.300.20">
    <property type="match status" value="1"/>
</dbReference>
<dbReference type="SUPFAM" id="SSF54814">
    <property type="entry name" value="Prokaryotic type KH domain (KH-domain type II)"/>
    <property type="match status" value="1"/>
</dbReference>
<dbReference type="Pfam" id="PF00189">
    <property type="entry name" value="Ribosomal_S3_C"/>
    <property type="match status" value="1"/>
</dbReference>
<evidence type="ECO:0000256" key="7">
    <source>
        <dbReference type="ARBA" id="ARBA00035257"/>
    </source>
</evidence>
<accession>A0A1F5C6E6</accession>
<comment type="function">
    <text evidence="6 8">Binds the lower part of the 30S subunit head. Binds mRNA in the 70S ribosome, positioning it for translation.</text>
</comment>
<comment type="subunit">
    <text evidence="8">Part of the 30S ribosomal subunit. Forms a tight complex with proteins S10 and S14.</text>
</comment>
<dbReference type="InterPro" id="IPR005704">
    <property type="entry name" value="Ribosomal_uS3_bac-typ"/>
</dbReference>
<organism evidence="10 11">
    <name type="scientific">Candidatus Azambacteria bacterium RIFCSPLOWO2_01_FULL_37_9</name>
    <dbReference type="NCBI Taxonomy" id="1797297"/>
    <lineage>
        <taxon>Bacteria</taxon>
        <taxon>Candidatus Azamiibacteriota</taxon>
    </lineage>
</organism>
<keyword evidence="5 8" id="KW-0687">Ribonucleoprotein</keyword>
<evidence type="ECO:0000256" key="5">
    <source>
        <dbReference type="ARBA" id="ARBA00023274"/>
    </source>
</evidence>
<keyword evidence="3 8" id="KW-0694">RNA-binding</keyword>
<dbReference type="HAMAP" id="MF_01309_B">
    <property type="entry name" value="Ribosomal_uS3_B"/>
    <property type="match status" value="1"/>
</dbReference>
<dbReference type="GO" id="GO:0019843">
    <property type="term" value="F:rRNA binding"/>
    <property type="evidence" value="ECO:0007669"/>
    <property type="project" value="UniProtKB-UniRule"/>
</dbReference>
<dbReference type="Gene3D" id="3.30.1140.32">
    <property type="entry name" value="Ribosomal protein S3, C-terminal domain"/>
    <property type="match status" value="1"/>
</dbReference>
<gene>
    <name evidence="8" type="primary">rpsC</name>
    <name evidence="10" type="ORF">A2907_01305</name>
</gene>
<dbReference type="InterPro" id="IPR057258">
    <property type="entry name" value="Ribosomal_uS3"/>
</dbReference>
<dbReference type="NCBIfam" id="TIGR01009">
    <property type="entry name" value="rpsC_bact"/>
    <property type="match status" value="1"/>
</dbReference>
<dbReference type="InterPro" id="IPR036419">
    <property type="entry name" value="Ribosomal_S3_C_sf"/>
</dbReference>
<dbReference type="GO" id="GO:0022627">
    <property type="term" value="C:cytosolic small ribosomal subunit"/>
    <property type="evidence" value="ECO:0007669"/>
    <property type="project" value="TreeGrafter"/>
</dbReference>
<dbReference type="SUPFAM" id="SSF54821">
    <property type="entry name" value="Ribosomal protein S3 C-terminal domain"/>
    <property type="match status" value="1"/>
</dbReference>
<keyword evidence="2 8" id="KW-0699">rRNA-binding</keyword>
<dbReference type="CDD" id="cd02412">
    <property type="entry name" value="KH-II_30S_S3"/>
    <property type="match status" value="1"/>
</dbReference>
<protein>
    <recommendedName>
        <fullName evidence="7 8">Small ribosomal subunit protein uS3</fullName>
    </recommendedName>
</protein>
<dbReference type="GO" id="GO:0003735">
    <property type="term" value="F:structural constituent of ribosome"/>
    <property type="evidence" value="ECO:0007669"/>
    <property type="project" value="InterPro"/>
</dbReference>
<comment type="caution">
    <text evidence="10">The sequence shown here is derived from an EMBL/GenBank/DDBJ whole genome shotgun (WGS) entry which is preliminary data.</text>
</comment>
<dbReference type="AlphaFoldDB" id="A0A1F5C6E6"/>
<dbReference type="InterPro" id="IPR015946">
    <property type="entry name" value="KH_dom-like_a/b"/>
</dbReference>
<dbReference type="PANTHER" id="PTHR11760">
    <property type="entry name" value="30S/40S RIBOSOMAL PROTEIN S3"/>
    <property type="match status" value="1"/>
</dbReference>
<dbReference type="InterPro" id="IPR009019">
    <property type="entry name" value="KH_sf_prok-type"/>
</dbReference>
<evidence type="ECO:0000259" key="9">
    <source>
        <dbReference type="PROSITE" id="PS50823"/>
    </source>
</evidence>
<dbReference type="FunFam" id="3.30.300.20:FF:000001">
    <property type="entry name" value="30S ribosomal protein S3"/>
    <property type="match status" value="1"/>
</dbReference>
<reference evidence="10 11" key="1">
    <citation type="journal article" date="2016" name="Nat. Commun.">
        <title>Thousands of microbial genomes shed light on interconnected biogeochemical processes in an aquifer system.</title>
        <authorList>
            <person name="Anantharaman K."/>
            <person name="Brown C.T."/>
            <person name="Hug L.A."/>
            <person name="Sharon I."/>
            <person name="Castelle C.J."/>
            <person name="Probst A.J."/>
            <person name="Thomas B.C."/>
            <person name="Singh A."/>
            <person name="Wilkins M.J."/>
            <person name="Karaoz U."/>
            <person name="Brodie E.L."/>
            <person name="Williams K.H."/>
            <person name="Hubbard S.S."/>
            <person name="Banfield J.F."/>
        </authorList>
    </citation>
    <scope>NUCLEOTIDE SEQUENCE [LARGE SCALE GENOMIC DNA]</scope>
</reference>
<evidence type="ECO:0000256" key="4">
    <source>
        <dbReference type="ARBA" id="ARBA00022980"/>
    </source>
</evidence>
<name>A0A1F5C6E6_9BACT</name>
<dbReference type="InterPro" id="IPR004044">
    <property type="entry name" value="KH_dom_type_2"/>
</dbReference>
<evidence type="ECO:0000256" key="1">
    <source>
        <dbReference type="ARBA" id="ARBA00010761"/>
    </source>
</evidence>
<dbReference type="PANTHER" id="PTHR11760:SF19">
    <property type="entry name" value="SMALL RIBOSOMAL SUBUNIT PROTEIN US3C"/>
    <property type="match status" value="1"/>
</dbReference>
<dbReference type="Proteomes" id="UP000177947">
    <property type="component" value="Unassembled WGS sequence"/>
</dbReference>
<evidence type="ECO:0000256" key="6">
    <source>
        <dbReference type="ARBA" id="ARBA00024998"/>
    </source>
</evidence>
<dbReference type="EMBL" id="MEYQ01000045">
    <property type="protein sequence ID" value="OGD38433.1"/>
    <property type="molecule type" value="Genomic_DNA"/>
</dbReference>
<evidence type="ECO:0000313" key="10">
    <source>
        <dbReference type="EMBL" id="OGD38433.1"/>
    </source>
</evidence>
<comment type="similarity">
    <text evidence="1 8">Belongs to the universal ribosomal protein uS3 family.</text>
</comment>
<proteinExistence type="inferred from homology"/>
<dbReference type="GO" id="GO:0006412">
    <property type="term" value="P:translation"/>
    <property type="evidence" value="ECO:0007669"/>
    <property type="project" value="UniProtKB-UniRule"/>
</dbReference>
<dbReference type="PROSITE" id="PS50823">
    <property type="entry name" value="KH_TYPE_2"/>
    <property type="match status" value="1"/>
</dbReference>
<dbReference type="GO" id="GO:0003729">
    <property type="term" value="F:mRNA binding"/>
    <property type="evidence" value="ECO:0007669"/>
    <property type="project" value="UniProtKB-UniRule"/>
</dbReference>
<dbReference type="Pfam" id="PF07650">
    <property type="entry name" value="KH_2"/>
    <property type="match status" value="1"/>
</dbReference>
<sequence length="228" mass="25867">MAHKVNPYSYRLGVIADWKSRWFSDKQYKAFLKEDYGVRKFLDKKLAKSGVEEISIERSADAVNIFIRTAKPGVIIGRGGQGLEELKNSLEKIVMEVRGLKSQSKPKLNISLHVEEVVKPEISARIVGQNIAEQLERRVPFRMTIKHALAKVMQNKEALGAKIMVSGRLDGSEIARTEWLAKGRLPLTTLRANIDYAKETAHCTYGAIGIKVWIYKGEIFEKKIENRK</sequence>
<evidence type="ECO:0000256" key="8">
    <source>
        <dbReference type="HAMAP-Rule" id="MF_01309"/>
    </source>
</evidence>
<evidence type="ECO:0000313" key="11">
    <source>
        <dbReference type="Proteomes" id="UP000177947"/>
    </source>
</evidence>
<keyword evidence="4 8" id="KW-0689">Ribosomal protein</keyword>